<evidence type="ECO:0000256" key="7">
    <source>
        <dbReference type="ARBA" id="ARBA00023136"/>
    </source>
</evidence>
<dbReference type="InterPro" id="IPR000067">
    <property type="entry name" value="FlgMring_FliF"/>
</dbReference>
<sequence length="541" mass="60956">MAQYIDAFKNFFRPLSGAQKTLFVLLSVGILSLTSMLFYWALQPSYSILFGSLSSESAQEIVEELQSMGISYELRDNGQAIMVPRDKVYDLRLQFASEGASGSDYLGYELFDQNTLGMTDFMQQVNKKRALEGELARTISNLRQIESSRIHIVMPERSPFQEATVEPSASAILNLRKGQQLDKEQIQGIGALIAGSVEGLTIEDITILDQLGNRISEDVLMTEEAMAGSGHMRLKETTENYLTNKGQSMLDRVLGTGNSIVRVSTEHNFNKVVRESNSVDPESRVIISEEKQSETNNSMSQQPNPRQMPGDNAMVPTSEEMDESSVQLRNYEVSKTRETLQNSVGEIERISASILLNYKKTTTTNEEGEQVTSYEPRTQDELDQLRNTMASALGIQQDRGDMLTLTQVKFQDPYENMSYENNLFNQPYNWFELIRWAIVAVIILVIAGLAYRITQNADMPLDSLLTKKEQNRLSGEEQEKYLEGESRETEDIYKKKMSQEAKALADTSQATDEIKEFIDTNTGEAASYVRSMMRGVLKSET</sequence>
<keyword evidence="4" id="KW-1003">Cell membrane</keyword>
<proteinExistence type="inferred from homology"/>
<keyword evidence="7 11" id="KW-0472">Membrane</keyword>
<dbReference type="NCBIfam" id="TIGR00206">
    <property type="entry name" value="fliF"/>
    <property type="match status" value="1"/>
</dbReference>
<feature type="compositionally biased region" description="Polar residues" evidence="10">
    <location>
        <begin position="294"/>
        <end position="305"/>
    </location>
</feature>
<evidence type="ECO:0000256" key="10">
    <source>
        <dbReference type="SAM" id="MobiDB-lite"/>
    </source>
</evidence>
<dbReference type="RefSeq" id="WP_142714107.1">
    <property type="nucleotide sequence ID" value="NZ_FXTH01000006.1"/>
</dbReference>
<dbReference type="OrthoDB" id="9807026at2"/>
<accession>A0A521CL82</accession>
<keyword evidence="14" id="KW-0282">Flagellum</keyword>
<organism evidence="14 15">
    <name type="scientific">Fodinibius sediminis</name>
    <dbReference type="NCBI Taxonomy" id="1214077"/>
    <lineage>
        <taxon>Bacteria</taxon>
        <taxon>Pseudomonadati</taxon>
        <taxon>Balneolota</taxon>
        <taxon>Balneolia</taxon>
        <taxon>Balneolales</taxon>
        <taxon>Balneolaceae</taxon>
        <taxon>Fodinibius</taxon>
    </lineage>
</organism>
<dbReference type="PRINTS" id="PR01009">
    <property type="entry name" value="FLGMRINGFLIF"/>
</dbReference>
<dbReference type="AlphaFoldDB" id="A0A521CL82"/>
<comment type="similarity">
    <text evidence="3 9">Belongs to the FliF family.</text>
</comment>
<evidence type="ECO:0000256" key="5">
    <source>
        <dbReference type="ARBA" id="ARBA00022692"/>
    </source>
</evidence>
<evidence type="ECO:0000259" key="13">
    <source>
        <dbReference type="Pfam" id="PF08345"/>
    </source>
</evidence>
<evidence type="ECO:0000313" key="14">
    <source>
        <dbReference type="EMBL" id="SMO59450.1"/>
    </source>
</evidence>
<comment type="subcellular location">
    <subcellularLocation>
        <location evidence="1 9">Bacterial flagellum basal body</location>
    </subcellularLocation>
    <subcellularLocation>
        <location evidence="2">Cell membrane</location>
        <topology evidence="2">Multi-pass membrane protein</topology>
    </subcellularLocation>
</comment>
<dbReference type="Pfam" id="PF01514">
    <property type="entry name" value="YscJ_FliF"/>
    <property type="match status" value="1"/>
</dbReference>
<feature type="region of interest" description="Disordered" evidence="10">
    <location>
        <begin position="280"/>
        <end position="313"/>
    </location>
</feature>
<dbReference type="InterPro" id="IPR006182">
    <property type="entry name" value="FliF_N_dom"/>
</dbReference>
<feature type="domain" description="Flagellar M-ring N-terminal" evidence="12">
    <location>
        <begin position="43"/>
        <end position="216"/>
    </location>
</feature>
<protein>
    <recommendedName>
        <fullName evidence="9">Flagellar M-ring protein</fullName>
    </recommendedName>
</protein>
<gene>
    <name evidence="14" type="ORF">SAMN06265218_106115</name>
</gene>
<dbReference type="PANTHER" id="PTHR30046">
    <property type="entry name" value="FLAGELLAR M-RING PROTEIN"/>
    <property type="match status" value="1"/>
</dbReference>
<evidence type="ECO:0000256" key="1">
    <source>
        <dbReference type="ARBA" id="ARBA00004117"/>
    </source>
</evidence>
<keyword evidence="6 11" id="KW-1133">Transmembrane helix</keyword>
<feature type="transmembrane region" description="Helical" evidence="11">
    <location>
        <begin position="21"/>
        <end position="42"/>
    </location>
</feature>
<evidence type="ECO:0000313" key="15">
    <source>
        <dbReference type="Proteomes" id="UP000317593"/>
    </source>
</evidence>
<keyword evidence="14" id="KW-0966">Cell projection</keyword>
<dbReference type="Gene3D" id="3.30.300.30">
    <property type="match status" value="1"/>
</dbReference>
<feature type="transmembrane region" description="Helical" evidence="11">
    <location>
        <begin position="433"/>
        <end position="451"/>
    </location>
</feature>
<keyword evidence="5 11" id="KW-0812">Transmembrane</keyword>
<evidence type="ECO:0000256" key="8">
    <source>
        <dbReference type="ARBA" id="ARBA00023143"/>
    </source>
</evidence>
<evidence type="ECO:0000256" key="2">
    <source>
        <dbReference type="ARBA" id="ARBA00004651"/>
    </source>
</evidence>
<keyword evidence="15" id="KW-1185">Reference proteome</keyword>
<dbReference type="PANTHER" id="PTHR30046:SF0">
    <property type="entry name" value="FLAGELLAR M-RING PROTEIN"/>
    <property type="match status" value="1"/>
</dbReference>
<comment type="function">
    <text evidence="9">The M ring may be actively involved in energy transduction.</text>
</comment>
<dbReference type="InterPro" id="IPR045851">
    <property type="entry name" value="AMP-bd_C_sf"/>
</dbReference>
<dbReference type="InterPro" id="IPR043427">
    <property type="entry name" value="YscJ/FliF"/>
</dbReference>
<dbReference type="Proteomes" id="UP000317593">
    <property type="component" value="Unassembled WGS sequence"/>
</dbReference>
<dbReference type="GO" id="GO:0009431">
    <property type="term" value="C:bacterial-type flagellum basal body, MS ring"/>
    <property type="evidence" value="ECO:0007669"/>
    <property type="project" value="InterPro"/>
</dbReference>
<reference evidence="14 15" key="1">
    <citation type="submission" date="2017-05" db="EMBL/GenBank/DDBJ databases">
        <authorList>
            <person name="Varghese N."/>
            <person name="Submissions S."/>
        </authorList>
    </citation>
    <scope>NUCLEOTIDE SEQUENCE [LARGE SCALE GENOMIC DNA]</scope>
    <source>
        <strain evidence="14 15">DSM 21194</strain>
    </source>
</reference>
<keyword evidence="8 9" id="KW-0975">Bacterial flagellum</keyword>
<dbReference type="PIRSF" id="PIRSF004862">
    <property type="entry name" value="FliF"/>
    <property type="match status" value="1"/>
</dbReference>
<evidence type="ECO:0000256" key="11">
    <source>
        <dbReference type="SAM" id="Phobius"/>
    </source>
</evidence>
<dbReference type="EMBL" id="FXTH01000006">
    <property type="protein sequence ID" value="SMO59450.1"/>
    <property type="molecule type" value="Genomic_DNA"/>
</dbReference>
<evidence type="ECO:0000259" key="12">
    <source>
        <dbReference type="Pfam" id="PF01514"/>
    </source>
</evidence>
<feature type="compositionally biased region" description="Basic and acidic residues" evidence="10">
    <location>
        <begin position="281"/>
        <end position="293"/>
    </location>
</feature>
<evidence type="ECO:0000256" key="6">
    <source>
        <dbReference type="ARBA" id="ARBA00022989"/>
    </source>
</evidence>
<name>A0A521CL82_9BACT</name>
<dbReference type="Pfam" id="PF08345">
    <property type="entry name" value="YscJ_FliF_C"/>
    <property type="match status" value="1"/>
</dbReference>
<dbReference type="GO" id="GO:0071973">
    <property type="term" value="P:bacterial-type flagellum-dependent cell motility"/>
    <property type="evidence" value="ECO:0007669"/>
    <property type="project" value="InterPro"/>
</dbReference>
<keyword evidence="14" id="KW-0969">Cilium</keyword>
<evidence type="ECO:0000256" key="4">
    <source>
        <dbReference type="ARBA" id="ARBA00022475"/>
    </source>
</evidence>
<dbReference type="InterPro" id="IPR013556">
    <property type="entry name" value="Flag_M-ring_C"/>
</dbReference>
<dbReference type="GO" id="GO:0003774">
    <property type="term" value="F:cytoskeletal motor activity"/>
    <property type="evidence" value="ECO:0007669"/>
    <property type="project" value="InterPro"/>
</dbReference>
<evidence type="ECO:0000256" key="9">
    <source>
        <dbReference type="PIRNR" id="PIRNR004862"/>
    </source>
</evidence>
<dbReference type="GO" id="GO:0005886">
    <property type="term" value="C:plasma membrane"/>
    <property type="evidence" value="ECO:0007669"/>
    <property type="project" value="UniProtKB-SubCell"/>
</dbReference>
<feature type="domain" description="Flagellar M-ring C-terminal" evidence="13">
    <location>
        <begin position="250"/>
        <end position="410"/>
    </location>
</feature>
<evidence type="ECO:0000256" key="3">
    <source>
        <dbReference type="ARBA" id="ARBA00007971"/>
    </source>
</evidence>